<keyword evidence="2" id="KW-0479">Metal-binding</keyword>
<organism evidence="5 6">
    <name type="scientific">Sterolibacterium denitrificans</name>
    <dbReference type="NCBI Taxonomy" id="157592"/>
    <lineage>
        <taxon>Bacteria</taxon>
        <taxon>Pseudomonadati</taxon>
        <taxon>Pseudomonadota</taxon>
        <taxon>Betaproteobacteria</taxon>
        <taxon>Nitrosomonadales</taxon>
        <taxon>Sterolibacteriaceae</taxon>
        <taxon>Sterolibacterium</taxon>
    </lineage>
</organism>
<protein>
    <submittedName>
        <fullName evidence="5">Adenylate/guanylate cyclase</fullName>
    </submittedName>
</protein>
<evidence type="ECO:0000256" key="1">
    <source>
        <dbReference type="ARBA" id="ARBA00010587"/>
    </source>
</evidence>
<dbReference type="InterPro" id="IPR012827">
    <property type="entry name" value="Hemerythrin_metal-bd"/>
</dbReference>
<keyword evidence="3" id="KW-0408">Iron</keyword>
<dbReference type="GO" id="GO:0046872">
    <property type="term" value="F:metal ion binding"/>
    <property type="evidence" value="ECO:0007669"/>
    <property type="project" value="UniProtKB-KW"/>
</dbReference>
<name>A0A7Z7HRQ7_9PROT</name>
<feature type="domain" description="Guanylate cyclase" evidence="4">
    <location>
        <begin position="51"/>
        <end position="177"/>
    </location>
</feature>
<dbReference type="Gene3D" id="3.30.70.1230">
    <property type="entry name" value="Nucleotide cyclase"/>
    <property type="match status" value="1"/>
</dbReference>
<dbReference type="GO" id="GO:0006171">
    <property type="term" value="P:cAMP biosynthetic process"/>
    <property type="evidence" value="ECO:0007669"/>
    <property type="project" value="TreeGrafter"/>
</dbReference>
<dbReference type="InterPro" id="IPR001054">
    <property type="entry name" value="A/G_cyclase"/>
</dbReference>
<evidence type="ECO:0000313" key="5">
    <source>
        <dbReference type="EMBL" id="SMB23430.1"/>
    </source>
</evidence>
<dbReference type="Proteomes" id="UP000242886">
    <property type="component" value="Chromosome SDENCHOL"/>
</dbReference>
<proteinExistence type="inferred from homology"/>
<evidence type="ECO:0000256" key="3">
    <source>
        <dbReference type="ARBA" id="ARBA00023004"/>
    </source>
</evidence>
<dbReference type="SMART" id="SM00044">
    <property type="entry name" value="CYCc"/>
    <property type="match status" value="1"/>
</dbReference>
<sequence>MSDTESAEPRAVMNATEMAYGRFVPHQLLRLLKRPSIIDVQLGDHVEQEMSLLFSDIRDFTTLSESILPAENFRFINSYLSTMEPVVGRHNGIIDKYIGDGIMALFPGSADDAVRSGIDMLNQLTTYNIGRSRAGFVPIRIGIGINTGLVMMGTVGGHNRMDSTVIGDAVNLASRLEGLTKNYGTPLVISANTLHALEDQEVYNIRFIDRLRIKGRYQSQAVYEVFDADPEPLRLAKQATLHDFEEALACYHLGRADLAQPLLQECLRITPDDRAVRVYLERCKDFLRLGPGEHELPMEKEVDWRREYSIGIREIDTLHQEQLSCIARLERQVEAGDSAAASASLDSFAEHNALLNSSVENLMQRYNYPFITDHLKQHAAFDRAFAELRREIEAGARNPLYLLFRIRLLLADWQINHTTKSDLHLGHFLQRAGVS</sequence>
<evidence type="ECO:0000259" key="4">
    <source>
        <dbReference type="PROSITE" id="PS50125"/>
    </source>
</evidence>
<dbReference type="PANTHER" id="PTHR43081">
    <property type="entry name" value="ADENYLATE CYCLASE, TERMINAL-DIFFERENTIATION SPECIFIC-RELATED"/>
    <property type="match status" value="1"/>
</dbReference>
<dbReference type="SUPFAM" id="SSF47188">
    <property type="entry name" value="Hemerythrin-like"/>
    <property type="match status" value="1"/>
</dbReference>
<comment type="similarity">
    <text evidence="1">Belongs to the hemerythrin family.</text>
</comment>
<dbReference type="Gene3D" id="1.20.120.50">
    <property type="entry name" value="Hemerythrin-like"/>
    <property type="match status" value="1"/>
</dbReference>
<dbReference type="NCBIfam" id="TIGR02481">
    <property type="entry name" value="hemeryth_dom"/>
    <property type="match status" value="1"/>
</dbReference>
<dbReference type="EMBL" id="LT837803">
    <property type="protein sequence ID" value="SMB23430.1"/>
    <property type="molecule type" value="Genomic_DNA"/>
</dbReference>
<dbReference type="InterPro" id="IPR035938">
    <property type="entry name" value="Hemerythrin-like_sf"/>
</dbReference>
<dbReference type="CDD" id="cd07302">
    <property type="entry name" value="CHD"/>
    <property type="match status" value="1"/>
</dbReference>
<dbReference type="InterPro" id="IPR029787">
    <property type="entry name" value="Nucleotide_cyclase"/>
</dbReference>
<dbReference type="GO" id="GO:0035556">
    <property type="term" value="P:intracellular signal transduction"/>
    <property type="evidence" value="ECO:0007669"/>
    <property type="project" value="InterPro"/>
</dbReference>
<gene>
    <name evidence="5" type="ORF">SDENCHOL_10840</name>
</gene>
<keyword evidence="6" id="KW-1185">Reference proteome</keyword>
<evidence type="ECO:0000256" key="2">
    <source>
        <dbReference type="ARBA" id="ARBA00022723"/>
    </source>
</evidence>
<evidence type="ECO:0000313" key="6">
    <source>
        <dbReference type="Proteomes" id="UP000242886"/>
    </source>
</evidence>
<dbReference type="SUPFAM" id="SSF55073">
    <property type="entry name" value="Nucleotide cyclase"/>
    <property type="match status" value="1"/>
</dbReference>
<accession>A0A7Z7HRQ7</accession>
<dbReference type="Pfam" id="PF00211">
    <property type="entry name" value="Guanylate_cyc"/>
    <property type="match status" value="1"/>
</dbReference>
<dbReference type="PROSITE" id="PS50125">
    <property type="entry name" value="GUANYLATE_CYCLASE_2"/>
    <property type="match status" value="1"/>
</dbReference>
<dbReference type="GO" id="GO:0004016">
    <property type="term" value="F:adenylate cyclase activity"/>
    <property type="evidence" value="ECO:0007669"/>
    <property type="project" value="UniProtKB-ARBA"/>
</dbReference>
<dbReference type="InterPro" id="IPR050697">
    <property type="entry name" value="Adenylyl/Guanylyl_Cyclase_3/4"/>
</dbReference>
<dbReference type="PANTHER" id="PTHR43081:SF1">
    <property type="entry name" value="ADENYLATE CYCLASE, TERMINAL-DIFFERENTIATION SPECIFIC"/>
    <property type="match status" value="1"/>
</dbReference>
<dbReference type="CDD" id="cd12107">
    <property type="entry name" value="Hemerythrin"/>
    <property type="match status" value="1"/>
</dbReference>
<reference evidence="5" key="1">
    <citation type="submission" date="2017-03" db="EMBL/GenBank/DDBJ databases">
        <authorList>
            <consortium name="AG Boll"/>
        </authorList>
    </citation>
    <scope>NUCLEOTIDE SEQUENCE [LARGE SCALE GENOMIC DNA]</scope>
    <source>
        <strain evidence="5">Chol</strain>
    </source>
</reference>
<dbReference type="AlphaFoldDB" id="A0A7Z7HRQ7"/>